<dbReference type="SUPFAM" id="SSF53335">
    <property type="entry name" value="S-adenosyl-L-methionine-dependent methyltransferases"/>
    <property type="match status" value="1"/>
</dbReference>
<evidence type="ECO:0000313" key="7">
    <source>
        <dbReference type="EMBL" id="MDR7300801.1"/>
    </source>
</evidence>
<keyword evidence="3 7" id="KW-0808">Transferase</keyword>
<dbReference type="InterPro" id="IPR050723">
    <property type="entry name" value="CFA/CMAS"/>
</dbReference>
<sequence>MTTTPSPSPHLAVAPSAGTPSAEPAHPVPPWDSVGAVPHSPLRARLAEKLFRHAVRTLPVRVALAGGERLGAGGPGSPLMRIPYPQAFFHRLGVDAKIGFGESYMVGDWTSPEPADVLTPFAERLTRLVPRPLQTLRRWVDAPKPGTERNTAGGARHNIQRHYDLSNDLFATFLDETMTYSAGLFRPGVHDLTRAQRDKVDRALDVAGVRNGTRLLEIGTGWGALALQAARRGARVTTLTLSEEQRRLARERTEAAGLSDRVDVQLCDYRHATGRYEAVVSIEMIEAVGHEYWPTYLRALDRLLTPGGRAAVQAITMPHDRMLATRNSYTWIHKYIFPGGQLPSVSAIEQGIGTHTGLSTVERRSFGAGYAETLRQWRARFLDRWDEVAHLGFGDTFRRMWEFYLAYSEAGYLDVWQFGFHKPTSGER</sequence>
<evidence type="ECO:0000256" key="2">
    <source>
        <dbReference type="ARBA" id="ARBA00022603"/>
    </source>
</evidence>
<feature type="region of interest" description="Disordered" evidence="6">
    <location>
        <begin position="1"/>
        <end position="32"/>
    </location>
</feature>
<dbReference type="CDD" id="cd02440">
    <property type="entry name" value="AdoMet_MTases"/>
    <property type="match status" value="1"/>
</dbReference>
<dbReference type="Proteomes" id="UP001180845">
    <property type="component" value="Unassembled WGS sequence"/>
</dbReference>
<accession>A0AAE3Z9H8</accession>
<organism evidence="7 8">
    <name type="scientific">Haloactinomyces albus</name>
    <dbReference type="NCBI Taxonomy" id="1352928"/>
    <lineage>
        <taxon>Bacteria</taxon>
        <taxon>Bacillati</taxon>
        <taxon>Actinomycetota</taxon>
        <taxon>Actinomycetes</taxon>
        <taxon>Actinopolysporales</taxon>
        <taxon>Actinopolysporaceae</taxon>
        <taxon>Haloactinomyces</taxon>
    </lineage>
</organism>
<dbReference type="AlphaFoldDB" id="A0AAE3Z9H8"/>
<reference evidence="7" key="1">
    <citation type="submission" date="2023-07" db="EMBL/GenBank/DDBJ databases">
        <title>Sequencing the genomes of 1000 actinobacteria strains.</title>
        <authorList>
            <person name="Klenk H.-P."/>
        </authorList>
    </citation>
    <scope>NUCLEOTIDE SEQUENCE</scope>
    <source>
        <strain evidence="7">DSM 45977</strain>
    </source>
</reference>
<keyword evidence="8" id="KW-1185">Reference proteome</keyword>
<evidence type="ECO:0000256" key="5">
    <source>
        <dbReference type="ARBA" id="ARBA00023098"/>
    </source>
</evidence>
<proteinExistence type="inferred from homology"/>
<gene>
    <name evidence="7" type="ORF">JOF55_000982</name>
</gene>
<keyword evidence="2 7" id="KW-0489">Methyltransferase</keyword>
<comment type="caution">
    <text evidence="7">The sequence shown here is derived from an EMBL/GenBank/DDBJ whole genome shotgun (WGS) entry which is preliminary data.</text>
</comment>
<dbReference type="GO" id="GO:0032259">
    <property type="term" value="P:methylation"/>
    <property type="evidence" value="ECO:0007669"/>
    <property type="project" value="UniProtKB-KW"/>
</dbReference>
<dbReference type="InterPro" id="IPR003333">
    <property type="entry name" value="CMAS"/>
</dbReference>
<protein>
    <submittedName>
        <fullName evidence="7">Cyclopropane-fatty-acyl-phospholipid synthase</fullName>
        <ecNumber evidence="7">2.1.1.79</ecNumber>
    </submittedName>
</protein>
<comment type="similarity">
    <text evidence="1">Belongs to the CFA/CMAS family.</text>
</comment>
<evidence type="ECO:0000256" key="3">
    <source>
        <dbReference type="ARBA" id="ARBA00022679"/>
    </source>
</evidence>
<dbReference type="GO" id="GO:0008610">
    <property type="term" value="P:lipid biosynthetic process"/>
    <property type="evidence" value="ECO:0007669"/>
    <property type="project" value="InterPro"/>
</dbReference>
<dbReference type="Pfam" id="PF02353">
    <property type="entry name" value="CMAS"/>
    <property type="match status" value="1"/>
</dbReference>
<dbReference type="Gene3D" id="3.40.50.150">
    <property type="entry name" value="Vaccinia Virus protein VP39"/>
    <property type="match status" value="1"/>
</dbReference>
<dbReference type="EC" id="2.1.1.79" evidence="7"/>
<name>A0AAE3Z9H8_9ACTN</name>
<keyword evidence="5" id="KW-0443">Lipid metabolism</keyword>
<dbReference type="GO" id="GO:0008825">
    <property type="term" value="F:cyclopropane-fatty-acyl-phospholipid synthase activity"/>
    <property type="evidence" value="ECO:0007669"/>
    <property type="project" value="UniProtKB-EC"/>
</dbReference>
<dbReference type="PIRSF" id="PIRSF003085">
    <property type="entry name" value="CMAS"/>
    <property type="match status" value="1"/>
</dbReference>
<keyword evidence="4" id="KW-0949">S-adenosyl-L-methionine</keyword>
<evidence type="ECO:0000256" key="4">
    <source>
        <dbReference type="ARBA" id="ARBA00022691"/>
    </source>
</evidence>
<dbReference type="PANTHER" id="PTHR43667">
    <property type="entry name" value="CYCLOPROPANE-FATTY-ACYL-PHOSPHOLIPID SYNTHASE"/>
    <property type="match status" value="1"/>
</dbReference>
<dbReference type="EMBL" id="JAVDXW010000001">
    <property type="protein sequence ID" value="MDR7300801.1"/>
    <property type="molecule type" value="Genomic_DNA"/>
</dbReference>
<evidence type="ECO:0000313" key="8">
    <source>
        <dbReference type="Proteomes" id="UP001180845"/>
    </source>
</evidence>
<dbReference type="PANTHER" id="PTHR43667:SF2">
    <property type="entry name" value="FATTY ACID C-METHYL TRANSFERASE"/>
    <property type="match status" value="1"/>
</dbReference>
<evidence type="ECO:0000256" key="1">
    <source>
        <dbReference type="ARBA" id="ARBA00010815"/>
    </source>
</evidence>
<dbReference type="RefSeq" id="WP_310270184.1">
    <property type="nucleotide sequence ID" value="NZ_JAVDXW010000001.1"/>
</dbReference>
<evidence type="ECO:0000256" key="6">
    <source>
        <dbReference type="SAM" id="MobiDB-lite"/>
    </source>
</evidence>
<dbReference type="InterPro" id="IPR029063">
    <property type="entry name" value="SAM-dependent_MTases_sf"/>
</dbReference>